<name>A0A9P6LKK6_9PEZI</name>
<gene>
    <name evidence="7" type="ORF">CkaCkLH20_05699</name>
</gene>
<protein>
    <submittedName>
        <fullName evidence="7">Rta1 domain-containing protein</fullName>
    </submittedName>
</protein>
<reference evidence="7" key="2">
    <citation type="submission" date="2020-11" db="EMBL/GenBank/DDBJ databases">
        <title>Whole genome sequencing of Colletotrichum sp.</title>
        <authorList>
            <person name="Li H."/>
        </authorList>
    </citation>
    <scope>NUCLEOTIDE SEQUENCE</scope>
    <source>
        <strain evidence="7">CkLH20</strain>
    </source>
</reference>
<organism evidence="7 8">
    <name type="scientific">Colletotrichum karsti</name>
    <dbReference type="NCBI Taxonomy" id="1095194"/>
    <lineage>
        <taxon>Eukaryota</taxon>
        <taxon>Fungi</taxon>
        <taxon>Dikarya</taxon>
        <taxon>Ascomycota</taxon>
        <taxon>Pezizomycotina</taxon>
        <taxon>Sordariomycetes</taxon>
        <taxon>Hypocreomycetidae</taxon>
        <taxon>Glomerellales</taxon>
        <taxon>Glomerellaceae</taxon>
        <taxon>Colletotrichum</taxon>
        <taxon>Colletotrichum boninense species complex</taxon>
    </lineage>
</organism>
<dbReference type="OrthoDB" id="3358017at2759"/>
<feature type="transmembrane region" description="Helical" evidence="6">
    <location>
        <begin position="236"/>
        <end position="256"/>
    </location>
</feature>
<feature type="region of interest" description="Disordered" evidence="5">
    <location>
        <begin position="377"/>
        <end position="432"/>
    </location>
</feature>
<feature type="transmembrane region" description="Helical" evidence="6">
    <location>
        <begin position="45"/>
        <end position="63"/>
    </location>
</feature>
<evidence type="ECO:0000256" key="5">
    <source>
        <dbReference type="SAM" id="MobiDB-lite"/>
    </source>
</evidence>
<dbReference type="Pfam" id="PF04479">
    <property type="entry name" value="RTA1"/>
    <property type="match status" value="1"/>
</dbReference>
<feature type="transmembrane region" description="Helical" evidence="6">
    <location>
        <begin position="160"/>
        <end position="180"/>
    </location>
</feature>
<keyword evidence="4 6" id="KW-0472">Membrane</keyword>
<feature type="compositionally biased region" description="Low complexity" evidence="5">
    <location>
        <begin position="391"/>
        <end position="421"/>
    </location>
</feature>
<evidence type="ECO:0000256" key="2">
    <source>
        <dbReference type="ARBA" id="ARBA00022692"/>
    </source>
</evidence>
<feature type="transmembrane region" description="Helical" evidence="6">
    <location>
        <begin position="201"/>
        <end position="221"/>
    </location>
</feature>
<dbReference type="EMBL" id="JAATWM020000016">
    <property type="protein sequence ID" value="KAF9876853.1"/>
    <property type="molecule type" value="Genomic_DNA"/>
</dbReference>
<dbReference type="GO" id="GO:0016020">
    <property type="term" value="C:membrane"/>
    <property type="evidence" value="ECO:0007669"/>
    <property type="project" value="UniProtKB-SubCell"/>
</dbReference>
<comment type="caution">
    <text evidence="7">The sequence shown here is derived from an EMBL/GenBank/DDBJ whole genome shotgun (WGS) entry which is preliminary data.</text>
</comment>
<evidence type="ECO:0000256" key="6">
    <source>
        <dbReference type="SAM" id="Phobius"/>
    </source>
</evidence>
<evidence type="ECO:0000313" key="7">
    <source>
        <dbReference type="EMBL" id="KAF9876853.1"/>
    </source>
</evidence>
<reference evidence="7" key="1">
    <citation type="submission" date="2020-03" db="EMBL/GenBank/DDBJ databases">
        <authorList>
            <person name="He L."/>
        </authorList>
    </citation>
    <scope>NUCLEOTIDE SEQUENCE</scope>
    <source>
        <strain evidence="7">CkLH20</strain>
    </source>
</reference>
<keyword evidence="2 6" id="KW-0812">Transmembrane</keyword>
<dbReference type="Pfam" id="PF12296">
    <property type="entry name" value="HsbA"/>
    <property type="match status" value="1"/>
</dbReference>
<evidence type="ECO:0000256" key="1">
    <source>
        <dbReference type="ARBA" id="ARBA00004141"/>
    </source>
</evidence>
<dbReference type="AlphaFoldDB" id="A0A9P6LKK6"/>
<dbReference type="Proteomes" id="UP000781932">
    <property type="component" value="Unassembled WGS sequence"/>
</dbReference>
<comment type="subcellular location">
    <subcellularLocation>
        <location evidence="1">Membrane</location>
        <topology evidence="1">Multi-pass membrane protein</topology>
    </subcellularLocation>
</comment>
<sequence length="432" mass="46821">MSAPPLDWSVWLFEPSLPLAIVGTVVYTAVFAWITYLTCFKHRSWYFVCVPIGASFEVTGYAMRCYSTQAHQNIGIFATSTSLIVLAPLFVAAGNYLLIGRLIRAVLPPSRHRIFKIPARLLTRIYVTFDVICLCVQSSGSSMASANSWIGPLSDIAMKILLGGLALQVAVFSTYLCILMRYHKLSHDLAVPDAPAGWFNILKAVYTSSFLILIRCIYRMIEFAEGPEGYTMRHEWMFWVFEGITMLVAISVFCIWHPGAFVSVSVAASNLDIAVRSVTGDPASAQALAPALKGIENAMAQARVDATQSQPISIPDGQLLQQSADTFAKSVKIMVMSSMLQRTAFDQLGMTPMVLQSFKNQNHCTFCVAPFAGNSAANGPGPRSECSTGNTPARGTSSSSSRPSSTGSTDGPSTGITGSGRYSRRHSSRNTS</sequence>
<evidence type="ECO:0000313" key="8">
    <source>
        <dbReference type="Proteomes" id="UP000781932"/>
    </source>
</evidence>
<feature type="transmembrane region" description="Helical" evidence="6">
    <location>
        <begin position="20"/>
        <end position="38"/>
    </location>
</feature>
<evidence type="ECO:0000256" key="4">
    <source>
        <dbReference type="ARBA" id="ARBA00023136"/>
    </source>
</evidence>
<keyword evidence="3 6" id="KW-1133">Transmembrane helix</keyword>
<dbReference type="InterPro" id="IPR021054">
    <property type="entry name" value="Cell_wall_mannoprotein_1"/>
</dbReference>
<proteinExistence type="predicted"/>
<accession>A0A9P6LKK6</accession>
<feature type="transmembrane region" description="Helical" evidence="6">
    <location>
        <begin position="75"/>
        <end position="100"/>
    </location>
</feature>
<evidence type="ECO:0000256" key="3">
    <source>
        <dbReference type="ARBA" id="ARBA00022989"/>
    </source>
</evidence>
<dbReference type="PANTHER" id="PTHR31465">
    <property type="entry name" value="PROTEIN RTA1-RELATED"/>
    <property type="match status" value="1"/>
</dbReference>
<keyword evidence="8" id="KW-1185">Reference proteome</keyword>
<dbReference type="PANTHER" id="PTHR31465:SF32">
    <property type="entry name" value="DOMAIN PROTEIN, PUTATIVE-RELATED"/>
    <property type="match status" value="1"/>
</dbReference>
<dbReference type="RefSeq" id="XP_038746314.1">
    <property type="nucleotide sequence ID" value="XM_038888417.1"/>
</dbReference>
<dbReference type="InterPro" id="IPR007568">
    <property type="entry name" value="RTA1"/>
</dbReference>
<dbReference type="GeneID" id="62161491"/>
<feature type="compositionally biased region" description="Basic residues" evidence="5">
    <location>
        <begin position="422"/>
        <end position="432"/>
    </location>
</feature>